<reference evidence="14 15" key="1">
    <citation type="submission" date="2019-07" db="EMBL/GenBank/DDBJ databases">
        <authorList>
            <person name="Li J."/>
        </authorList>
    </citation>
    <scope>NUCLEOTIDE SEQUENCE [LARGE SCALE GENOMIC DNA]</scope>
    <source>
        <strain evidence="14 15">TKL69</strain>
    </source>
</reference>
<dbReference type="GO" id="GO:0070814">
    <property type="term" value="P:hydrogen sulfide biosynthetic process"/>
    <property type="evidence" value="ECO:0007669"/>
    <property type="project" value="UniProtKB-UniRule"/>
</dbReference>
<dbReference type="GO" id="GO:0043866">
    <property type="term" value="F:adenylyl-sulfate reductase (thioredoxin) activity"/>
    <property type="evidence" value="ECO:0007669"/>
    <property type="project" value="UniProtKB-EC"/>
</dbReference>
<feature type="binding site" evidence="12">
    <location>
        <position position="204"/>
    </location>
    <ligand>
        <name>[4Fe-4S] cluster</name>
        <dbReference type="ChEBI" id="CHEBI:49883"/>
    </ligand>
</feature>
<comment type="similarity">
    <text evidence="1 12">Belongs to the PAPS reductase family. CysH subfamily.</text>
</comment>
<feature type="domain" description="Phosphoadenosine phosphosulphate reductase" evidence="13">
    <location>
        <begin position="39"/>
        <end position="210"/>
    </location>
</feature>
<dbReference type="RefSeq" id="WP_143892279.1">
    <property type="nucleotide sequence ID" value="NZ_CP041666.1"/>
</dbReference>
<evidence type="ECO:0000313" key="15">
    <source>
        <dbReference type="Proteomes" id="UP000315215"/>
    </source>
</evidence>
<feature type="binding site" evidence="12">
    <location>
        <position position="122"/>
    </location>
    <ligand>
        <name>[4Fe-4S] cluster</name>
        <dbReference type="ChEBI" id="CHEBI:49883"/>
    </ligand>
</feature>
<keyword evidence="5 12" id="KW-0411">Iron-sulfur</keyword>
<dbReference type="GO" id="GO:0019344">
    <property type="term" value="P:cysteine biosynthetic process"/>
    <property type="evidence" value="ECO:0007669"/>
    <property type="project" value="InterPro"/>
</dbReference>
<dbReference type="NCBIfam" id="TIGR02055">
    <property type="entry name" value="APS_reductase"/>
    <property type="match status" value="1"/>
</dbReference>
<evidence type="ECO:0000256" key="7">
    <source>
        <dbReference type="ARBA" id="ARBA00024327"/>
    </source>
</evidence>
<feature type="binding site" evidence="12">
    <location>
        <position position="207"/>
    </location>
    <ligand>
        <name>[4Fe-4S] cluster</name>
        <dbReference type="ChEBI" id="CHEBI:49883"/>
    </ligand>
</feature>
<dbReference type="GO" id="GO:0004604">
    <property type="term" value="F:phosphoadenylyl-sulfate reductase (thioredoxin) activity"/>
    <property type="evidence" value="ECO:0007669"/>
    <property type="project" value="UniProtKB-UniRule"/>
</dbReference>
<dbReference type="PIRSF" id="PIRSF000857">
    <property type="entry name" value="PAPS_reductase"/>
    <property type="match status" value="1"/>
</dbReference>
<proteinExistence type="inferred from homology"/>
<evidence type="ECO:0000256" key="8">
    <source>
        <dbReference type="ARBA" id="ARBA00024386"/>
    </source>
</evidence>
<dbReference type="SUPFAM" id="SSF52402">
    <property type="entry name" value="Adenine nucleotide alpha hydrolases-like"/>
    <property type="match status" value="1"/>
</dbReference>
<keyword evidence="15" id="KW-1185">Reference proteome</keyword>
<evidence type="ECO:0000256" key="4">
    <source>
        <dbReference type="ARBA" id="ARBA00023004"/>
    </source>
</evidence>
<dbReference type="FunFam" id="3.40.50.620:FF:000095">
    <property type="entry name" value="Phosphoadenosine phosphosulfate reductase"/>
    <property type="match status" value="1"/>
</dbReference>
<dbReference type="PANTHER" id="PTHR46509:SF1">
    <property type="entry name" value="PHOSPHOADENOSINE PHOSPHOSULFATE REDUCTASE"/>
    <property type="match status" value="1"/>
</dbReference>
<accession>A0A516KDQ4</accession>
<dbReference type="AlphaFoldDB" id="A0A516KDQ4"/>
<dbReference type="PANTHER" id="PTHR46509">
    <property type="entry name" value="PHOSPHOADENOSINE PHOSPHOSULFATE REDUCTASE"/>
    <property type="match status" value="1"/>
</dbReference>
<evidence type="ECO:0000256" key="11">
    <source>
        <dbReference type="ARBA" id="ARBA00032041"/>
    </source>
</evidence>
<keyword evidence="12" id="KW-0479">Metal-binding</keyword>
<evidence type="ECO:0000313" key="14">
    <source>
        <dbReference type="EMBL" id="QDP39529.1"/>
    </source>
</evidence>
<dbReference type="HAMAP" id="MF_00063">
    <property type="entry name" value="CysH"/>
    <property type="match status" value="1"/>
</dbReference>
<evidence type="ECO:0000256" key="5">
    <source>
        <dbReference type="ARBA" id="ARBA00023014"/>
    </source>
</evidence>
<dbReference type="GO" id="GO:0051539">
    <property type="term" value="F:4 iron, 4 sulfur cluster binding"/>
    <property type="evidence" value="ECO:0007669"/>
    <property type="project" value="UniProtKB-UniRule"/>
</dbReference>
<evidence type="ECO:0000256" key="3">
    <source>
        <dbReference type="ARBA" id="ARBA00023002"/>
    </source>
</evidence>
<keyword evidence="2 12" id="KW-0963">Cytoplasm</keyword>
<dbReference type="GO" id="GO:0005737">
    <property type="term" value="C:cytoplasm"/>
    <property type="evidence" value="ECO:0007669"/>
    <property type="project" value="UniProtKB-SubCell"/>
</dbReference>
<dbReference type="Gene3D" id="3.40.50.620">
    <property type="entry name" value="HUPs"/>
    <property type="match status" value="1"/>
</dbReference>
<dbReference type="InterPro" id="IPR002500">
    <property type="entry name" value="PAPS_reduct_dom"/>
</dbReference>
<dbReference type="EMBL" id="CP041666">
    <property type="protein sequence ID" value="QDP39529.1"/>
    <property type="molecule type" value="Genomic_DNA"/>
</dbReference>
<dbReference type="EC" id="1.8.4.10" evidence="8 12"/>
<gene>
    <name evidence="12" type="primary">cysH</name>
    <name evidence="14" type="ORF">FN924_04665</name>
</gene>
<evidence type="ECO:0000256" key="12">
    <source>
        <dbReference type="HAMAP-Rule" id="MF_00063"/>
    </source>
</evidence>
<comment type="subcellular location">
    <subcellularLocation>
        <location evidence="12">Cytoplasm</location>
    </subcellularLocation>
</comment>
<dbReference type="OrthoDB" id="9772604at2"/>
<dbReference type="InterPro" id="IPR011798">
    <property type="entry name" value="APS_reductase"/>
</dbReference>
<dbReference type="NCBIfam" id="TIGR00434">
    <property type="entry name" value="cysH"/>
    <property type="match status" value="1"/>
</dbReference>
<organism evidence="14 15">
    <name type="scientific">Radiobacillus deserti</name>
    <dbReference type="NCBI Taxonomy" id="2594883"/>
    <lineage>
        <taxon>Bacteria</taxon>
        <taxon>Bacillati</taxon>
        <taxon>Bacillota</taxon>
        <taxon>Bacilli</taxon>
        <taxon>Bacillales</taxon>
        <taxon>Bacillaceae</taxon>
        <taxon>Radiobacillus</taxon>
    </lineage>
</organism>
<dbReference type="GO" id="GO:0019379">
    <property type="term" value="P:sulfate assimilation, phosphoadenylyl sulfate reduction by phosphoadenylyl-sulfate reductase (thioredoxin)"/>
    <property type="evidence" value="ECO:0007669"/>
    <property type="project" value="UniProtKB-UniRule"/>
</dbReference>
<comment type="pathway">
    <text evidence="7 12">Sulfur metabolism; hydrogen sulfide biosynthesis; sulfite from sulfate.</text>
</comment>
<evidence type="ECO:0000256" key="2">
    <source>
        <dbReference type="ARBA" id="ARBA00022490"/>
    </source>
</evidence>
<comment type="function">
    <text evidence="6 12">Catalyzes the formation of sulfite from adenosine 5'-phosphosulfate (APS) using thioredoxin as an electron donor.</text>
</comment>
<evidence type="ECO:0000259" key="13">
    <source>
        <dbReference type="Pfam" id="PF01507"/>
    </source>
</evidence>
<name>A0A516KDQ4_9BACI</name>
<dbReference type="KEGG" id="aqt:FN924_04665"/>
<sequence>MEKITYSKWDDEVQESLNHELKDFMDVIKWAYQTYEEDILYACSFGAEGIVLTDLISKVNPHATVVFLDTDLHFKETYQLIEKIKKRYPKLHVKITRPALTLAQQAEEHGDKLWERNPNQCCYIRKIEPLEKELNEVEAWISGLRREQSANRANTEYINKDNQFKKVKICPLIHWTWEDVWTYIELNKLDYNELHDQNYPSIGCEKCTLPVFNDSDSRAGRWSSFEKNECGLHQ</sequence>
<evidence type="ECO:0000256" key="10">
    <source>
        <dbReference type="ARBA" id="ARBA00030894"/>
    </source>
</evidence>
<protein>
    <recommendedName>
        <fullName evidence="9 12">Adenosine 5'-phosphosulfate reductase</fullName>
        <shortName evidence="12">APS reductase</shortName>
        <ecNumber evidence="8 12">1.8.4.10</ecNumber>
    </recommendedName>
    <alternativeName>
        <fullName evidence="11 12">5'-adenylylsulfate reductase</fullName>
    </alternativeName>
    <alternativeName>
        <fullName evidence="10 12">Thioredoxin-dependent 5'-adenylylsulfate reductase</fullName>
    </alternativeName>
</protein>
<dbReference type="Proteomes" id="UP000315215">
    <property type="component" value="Chromosome"/>
</dbReference>
<dbReference type="InterPro" id="IPR004511">
    <property type="entry name" value="PAPS/APS_Rdtase"/>
</dbReference>
<dbReference type="NCBIfam" id="NF002537">
    <property type="entry name" value="PRK02090.1"/>
    <property type="match status" value="1"/>
</dbReference>
<feature type="binding site" evidence="12">
    <location>
        <position position="121"/>
    </location>
    <ligand>
        <name>[4Fe-4S] cluster</name>
        <dbReference type="ChEBI" id="CHEBI:49883"/>
    </ligand>
</feature>
<feature type="active site" description="Nucleophile; cysteine thiosulfonate intermediate" evidence="12">
    <location>
        <position position="230"/>
    </location>
</feature>
<evidence type="ECO:0000256" key="9">
    <source>
        <dbReference type="ARBA" id="ARBA00029514"/>
    </source>
</evidence>
<dbReference type="InterPro" id="IPR014729">
    <property type="entry name" value="Rossmann-like_a/b/a_fold"/>
</dbReference>
<evidence type="ECO:0000256" key="1">
    <source>
        <dbReference type="ARBA" id="ARBA00009732"/>
    </source>
</evidence>
<comment type="catalytic activity">
    <reaction evidence="12">
        <text>[thioredoxin]-disulfide + sulfite + AMP + 2 H(+) = adenosine 5'-phosphosulfate + [thioredoxin]-dithiol</text>
        <dbReference type="Rhea" id="RHEA:21976"/>
        <dbReference type="Rhea" id="RHEA-COMP:10698"/>
        <dbReference type="Rhea" id="RHEA-COMP:10700"/>
        <dbReference type="ChEBI" id="CHEBI:15378"/>
        <dbReference type="ChEBI" id="CHEBI:17359"/>
        <dbReference type="ChEBI" id="CHEBI:29950"/>
        <dbReference type="ChEBI" id="CHEBI:50058"/>
        <dbReference type="ChEBI" id="CHEBI:58243"/>
        <dbReference type="ChEBI" id="CHEBI:456215"/>
        <dbReference type="EC" id="1.8.4.10"/>
    </reaction>
</comment>
<keyword evidence="4 12" id="KW-0408">Iron</keyword>
<dbReference type="GO" id="GO:0046872">
    <property type="term" value="F:metal ion binding"/>
    <property type="evidence" value="ECO:0007669"/>
    <property type="project" value="UniProtKB-KW"/>
</dbReference>
<evidence type="ECO:0000256" key="6">
    <source>
        <dbReference type="ARBA" id="ARBA00024298"/>
    </source>
</evidence>
<comment type="cofactor">
    <cofactor evidence="12">
        <name>[4Fe-4S] cluster</name>
        <dbReference type="ChEBI" id="CHEBI:49883"/>
    </cofactor>
    <text evidence="12">Binds 1 [4Fe-4S] cluster per subunit.</text>
</comment>
<keyword evidence="3 12" id="KW-0560">Oxidoreductase</keyword>
<dbReference type="CDD" id="cd23945">
    <property type="entry name" value="PAPS_reductase"/>
    <property type="match status" value="1"/>
</dbReference>
<dbReference type="Pfam" id="PF01507">
    <property type="entry name" value="PAPS_reduct"/>
    <property type="match status" value="1"/>
</dbReference>